<organism evidence="2 3">
    <name type="scientific">Diversispora eburnea</name>
    <dbReference type="NCBI Taxonomy" id="1213867"/>
    <lineage>
        <taxon>Eukaryota</taxon>
        <taxon>Fungi</taxon>
        <taxon>Fungi incertae sedis</taxon>
        <taxon>Mucoromycota</taxon>
        <taxon>Glomeromycotina</taxon>
        <taxon>Glomeromycetes</taxon>
        <taxon>Diversisporales</taxon>
        <taxon>Diversisporaceae</taxon>
        <taxon>Diversispora</taxon>
    </lineage>
</organism>
<proteinExistence type="predicted"/>
<feature type="chain" id="PRO_5040398344" evidence="1">
    <location>
        <begin position="22"/>
        <end position="124"/>
    </location>
</feature>
<keyword evidence="3" id="KW-1185">Reference proteome</keyword>
<gene>
    <name evidence="2" type="ORF">DEBURN_LOCUS4214</name>
</gene>
<keyword evidence="1" id="KW-0732">Signal</keyword>
<evidence type="ECO:0000256" key="1">
    <source>
        <dbReference type="SAM" id="SignalP"/>
    </source>
</evidence>
<name>A0A9N8WMI6_9GLOM</name>
<sequence length="124" mass="14248">MQFSIIARIIFFFVFVHVIQAYKTTLLGDFASICHIYVTDCNGEVLRDAGRKDCNQAKIFEWDEAPDIYCLHVYPITKPKDNRYIMVTKNDSCIDVCGDLIYGWKLTRIGMKPCNDPTSPQPCN</sequence>
<dbReference type="AlphaFoldDB" id="A0A9N8WMI6"/>
<accession>A0A9N8WMI6</accession>
<evidence type="ECO:0000313" key="3">
    <source>
        <dbReference type="Proteomes" id="UP000789706"/>
    </source>
</evidence>
<feature type="signal peptide" evidence="1">
    <location>
        <begin position="1"/>
        <end position="21"/>
    </location>
</feature>
<protein>
    <submittedName>
        <fullName evidence="2">7825_t:CDS:1</fullName>
    </submittedName>
</protein>
<dbReference type="Proteomes" id="UP000789706">
    <property type="component" value="Unassembled WGS sequence"/>
</dbReference>
<reference evidence="2" key="1">
    <citation type="submission" date="2021-06" db="EMBL/GenBank/DDBJ databases">
        <authorList>
            <person name="Kallberg Y."/>
            <person name="Tangrot J."/>
            <person name="Rosling A."/>
        </authorList>
    </citation>
    <scope>NUCLEOTIDE SEQUENCE</scope>
    <source>
        <strain evidence="2">AZ414A</strain>
    </source>
</reference>
<evidence type="ECO:0000313" key="2">
    <source>
        <dbReference type="EMBL" id="CAG8491719.1"/>
    </source>
</evidence>
<comment type="caution">
    <text evidence="2">The sequence shown here is derived from an EMBL/GenBank/DDBJ whole genome shotgun (WGS) entry which is preliminary data.</text>
</comment>
<dbReference type="EMBL" id="CAJVPK010000305">
    <property type="protein sequence ID" value="CAG8491719.1"/>
    <property type="molecule type" value="Genomic_DNA"/>
</dbReference>
<dbReference type="OrthoDB" id="2428084at2759"/>